<comment type="caution">
    <text evidence="2">The sequence shown here is derived from an EMBL/GenBank/DDBJ whole genome shotgun (WGS) entry which is preliminary data.</text>
</comment>
<reference evidence="2 3" key="1">
    <citation type="submission" date="2019-03" db="EMBL/GenBank/DDBJ databases">
        <title>First draft genome of Liparis tanakae, snailfish: a comprehensive survey of snailfish specific genes.</title>
        <authorList>
            <person name="Kim W."/>
            <person name="Song I."/>
            <person name="Jeong J.-H."/>
            <person name="Kim D."/>
            <person name="Kim S."/>
            <person name="Ryu S."/>
            <person name="Song J.Y."/>
            <person name="Lee S.K."/>
        </authorList>
    </citation>
    <scope>NUCLEOTIDE SEQUENCE [LARGE SCALE GENOMIC DNA]</scope>
    <source>
        <tissue evidence="2">Muscle</tissue>
    </source>
</reference>
<keyword evidence="3" id="KW-1185">Reference proteome</keyword>
<dbReference type="Proteomes" id="UP000314294">
    <property type="component" value="Unassembled WGS sequence"/>
</dbReference>
<gene>
    <name evidence="2" type="ORF">EYF80_012276</name>
</gene>
<dbReference type="AlphaFoldDB" id="A0A4Z2IJM6"/>
<name>A0A4Z2IJM6_9TELE</name>
<feature type="region of interest" description="Disordered" evidence="1">
    <location>
        <begin position="75"/>
        <end position="104"/>
    </location>
</feature>
<evidence type="ECO:0000313" key="3">
    <source>
        <dbReference type="Proteomes" id="UP000314294"/>
    </source>
</evidence>
<organism evidence="2 3">
    <name type="scientific">Liparis tanakae</name>
    <name type="common">Tanaka's snailfish</name>
    <dbReference type="NCBI Taxonomy" id="230148"/>
    <lineage>
        <taxon>Eukaryota</taxon>
        <taxon>Metazoa</taxon>
        <taxon>Chordata</taxon>
        <taxon>Craniata</taxon>
        <taxon>Vertebrata</taxon>
        <taxon>Euteleostomi</taxon>
        <taxon>Actinopterygii</taxon>
        <taxon>Neopterygii</taxon>
        <taxon>Teleostei</taxon>
        <taxon>Neoteleostei</taxon>
        <taxon>Acanthomorphata</taxon>
        <taxon>Eupercaria</taxon>
        <taxon>Perciformes</taxon>
        <taxon>Cottioidei</taxon>
        <taxon>Cottales</taxon>
        <taxon>Liparidae</taxon>
        <taxon>Liparis</taxon>
    </lineage>
</organism>
<dbReference type="EMBL" id="SRLO01000082">
    <property type="protein sequence ID" value="TNN77462.1"/>
    <property type="molecule type" value="Genomic_DNA"/>
</dbReference>
<accession>A0A4Z2IJM6</accession>
<evidence type="ECO:0000256" key="1">
    <source>
        <dbReference type="SAM" id="MobiDB-lite"/>
    </source>
</evidence>
<sequence length="156" mass="16718">MASISLATAVLCEPSGTLPAIRWILRNSSEICARKPAEAAAYILWLKSGSSVNSQEIFAQNLSGAMMSVDLRGPTTRGSDPRFGRNVQPTAAGRHDKSGLVSGRQGPFRKPLILLQQGLRVCPAQSWFWFSCACLLSKQVSISVVLVWAAGDPAGF</sequence>
<proteinExistence type="predicted"/>
<protein>
    <submittedName>
        <fullName evidence="2">Uncharacterized protein</fullName>
    </submittedName>
</protein>
<evidence type="ECO:0000313" key="2">
    <source>
        <dbReference type="EMBL" id="TNN77462.1"/>
    </source>
</evidence>